<protein>
    <submittedName>
        <fullName evidence="2">Uncharacterized protein</fullName>
    </submittedName>
</protein>
<evidence type="ECO:0000313" key="3">
    <source>
        <dbReference type="Proteomes" id="UP001499984"/>
    </source>
</evidence>
<reference evidence="3" key="1">
    <citation type="journal article" date="2019" name="Int. J. Syst. Evol. Microbiol.">
        <title>The Global Catalogue of Microorganisms (GCM) 10K type strain sequencing project: providing services to taxonomists for standard genome sequencing and annotation.</title>
        <authorList>
            <consortium name="The Broad Institute Genomics Platform"/>
            <consortium name="The Broad Institute Genome Sequencing Center for Infectious Disease"/>
            <person name="Wu L."/>
            <person name="Ma J."/>
        </authorList>
    </citation>
    <scope>NUCLEOTIDE SEQUENCE [LARGE SCALE GENOMIC DNA]</scope>
    <source>
        <strain evidence="3">JCM 16925</strain>
    </source>
</reference>
<gene>
    <name evidence="2" type="ORF">GCM10022233_11440</name>
</gene>
<name>A0ABP7UIZ0_9ACTN</name>
<organism evidence="2 3">
    <name type="scientific">Streptomyces shaanxiensis</name>
    <dbReference type="NCBI Taxonomy" id="653357"/>
    <lineage>
        <taxon>Bacteria</taxon>
        <taxon>Bacillati</taxon>
        <taxon>Actinomycetota</taxon>
        <taxon>Actinomycetes</taxon>
        <taxon>Kitasatosporales</taxon>
        <taxon>Streptomycetaceae</taxon>
        <taxon>Streptomyces</taxon>
    </lineage>
</organism>
<dbReference type="EMBL" id="BAAAZY010000005">
    <property type="protein sequence ID" value="GAA4043874.1"/>
    <property type="molecule type" value="Genomic_DNA"/>
</dbReference>
<evidence type="ECO:0000313" key="2">
    <source>
        <dbReference type="EMBL" id="GAA4043874.1"/>
    </source>
</evidence>
<proteinExistence type="predicted"/>
<feature type="compositionally biased region" description="Basic residues" evidence="1">
    <location>
        <begin position="88"/>
        <end position="105"/>
    </location>
</feature>
<keyword evidence="3" id="KW-1185">Reference proteome</keyword>
<dbReference type="Proteomes" id="UP001499984">
    <property type="component" value="Unassembled WGS sequence"/>
</dbReference>
<accession>A0ABP7UIZ0</accession>
<sequence length="105" mass="11752">MVGSASGVTTQDVEITQTEFSNAPKGLKVIEYRAPNGNETDGNVLVHSALKGCRFWYRQGPQHYRHRVRQRSPCCLPAVLARAESRSTRRRAGGRPRRSFRAAGR</sequence>
<feature type="region of interest" description="Disordered" evidence="1">
    <location>
        <begin position="85"/>
        <end position="105"/>
    </location>
</feature>
<comment type="caution">
    <text evidence="2">The sequence shown here is derived from an EMBL/GenBank/DDBJ whole genome shotgun (WGS) entry which is preliminary data.</text>
</comment>
<evidence type="ECO:0000256" key="1">
    <source>
        <dbReference type="SAM" id="MobiDB-lite"/>
    </source>
</evidence>